<proteinExistence type="predicted"/>
<reference evidence="2 3" key="2">
    <citation type="journal article" date="2010" name="Nucleic Acids Res.">
        <title>BeetleBase in 2010: revisions to provide comprehensive genomic information for Tribolium castaneum.</title>
        <authorList>
            <person name="Kim H.S."/>
            <person name="Murphy T."/>
            <person name="Xia J."/>
            <person name="Caragea D."/>
            <person name="Park Y."/>
            <person name="Beeman R.W."/>
            <person name="Lorenzen M.D."/>
            <person name="Butcher S."/>
            <person name="Manak J.R."/>
            <person name="Brown S.J."/>
        </authorList>
    </citation>
    <scope>GENOME REANNOTATION</scope>
    <source>
        <strain evidence="2 3">Georgia GA2</strain>
    </source>
</reference>
<organism evidence="2 3">
    <name type="scientific">Tribolium castaneum</name>
    <name type="common">Red flour beetle</name>
    <dbReference type="NCBI Taxonomy" id="7070"/>
    <lineage>
        <taxon>Eukaryota</taxon>
        <taxon>Metazoa</taxon>
        <taxon>Ecdysozoa</taxon>
        <taxon>Arthropoda</taxon>
        <taxon>Hexapoda</taxon>
        <taxon>Insecta</taxon>
        <taxon>Pterygota</taxon>
        <taxon>Neoptera</taxon>
        <taxon>Endopterygota</taxon>
        <taxon>Coleoptera</taxon>
        <taxon>Polyphaga</taxon>
        <taxon>Cucujiformia</taxon>
        <taxon>Tenebrionidae</taxon>
        <taxon>Tenebrionidae incertae sedis</taxon>
        <taxon>Tribolium</taxon>
    </lineage>
</organism>
<feature type="region of interest" description="Disordered" evidence="1">
    <location>
        <begin position="109"/>
        <end position="129"/>
    </location>
</feature>
<dbReference type="HOGENOM" id="CLU_1951540_0_0_1"/>
<sequence length="129" mass="14566">MRSIPIPRARVYISDVGRGCGGGAGRLPWRRLSEGLIISPRLSQCPRRDPACHGSAMILSCHSSTGSELLLLRDMTMAGPLGRRRPHRLLLHFTQVLEPNQELYDLYQDMKEAEEEQKKAQENEKENNA</sequence>
<evidence type="ECO:0000313" key="2">
    <source>
        <dbReference type="EMBL" id="EEZ99002.1"/>
    </source>
</evidence>
<evidence type="ECO:0000256" key="1">
    <source>
        <dbReference type="SAM" id="MobiDB-lite"/>
    </source>
</evidence>
<dbReference type="AlphaFoldDB" id="D6WBL8"/>
<accession>D6WBL8</accession>
<name>D6WBL8_TRICA</name>
<keyword evidence="3" id="KW-1185">Reference proteome</keyword>
<gene>
    <name evidence="2" type="primary">AUGUSTUS-3.0.2_04866</name>
    <name evidence="2" type="ORF">TcasGA2_TC004866</name>
</gene>
<reference evidence="2 3" key="1">
    <citation type="journal article" date="2008" name="Nature">
        <title>The genome of the model beetle and pest Tribolium castaneum.</title>
        <authorList>
            <consortium name="Tribolium Genome Sequencing Consortium"/>
            <person name="Richards S."/>
            <person name="Gibbs R.A."/>
            <person name="Weinstock G.M."/>
            <person name="Brown S.J."/>
            <person name="Denell R."/>
            <person name="Beeman R.W."/>
            <person name="Gibbs R."/>
            <person name="Beeman R.W."/>
            <person name="Brown S.J."/>
            <person name="Bucher G."/>
            <person name="Friedrich M."/>
            <person name="Grimmelikhuijzen C.J."/>
            <person name="Klingler M."/>
            <person name="Lorenzen M."/>
            <person name="Richards S."/>
            <person name="Roth S."/>
            <person name="Schroder R."/>
            <person name="Tautz D."/>
            <person name="Zdobnov E.M."/>
            <person name="Muzny D."/>
            <person name="Gibbs R.A."/>
            <person name="Weinstock G.M."/>
            <person name="Attaway T."/>
            <person name="Bell S."/>
            <person name="Buhay C.J."/>
            <person name="Chandrabose M.N."/>
            <person name="Chavez D."/>
            <person name="Clerk-Blankenburg K.P."/>
            <person name="Cree A."/>
            <person name="Dao M."/>
            <person name="Davis C."/>
            <person name="Chacko J."/>
            <person name="Dinh H."/>
            <person name="Dugan-Rocha S."/>
            <person name="Fowler G."/>
            <person name="Garner T.T."/>
            <person name="Garnes J."/>
            <person name="Gnirke A."/>
            <person name="Hawes A."/>
            <person name="Hernandez J."/>
            <person name="Hines S."/>
            <person name="Holder M."/>
            <person name="Hume J."/>
            <person name="Jhangiani S.N."/>
            <person name="Joshi V."/>
            <person name="Khan Z.M."/>
            <person name="Jackson L."/>
            <person name="Kovar C."/>
            <person name="Kowis A."/>
            <person name="Lee S."/>
            <person name="Lewis L.R."/>
            <person name="Margolis J."/>
            <person name="Morgan M."/>
            <person name="Nazareth L.V."/>
            <person name="Nguyen N."/>
            <person name="Okwuonu G."/>
            <person name="Parker D."/>
            <person name="Richards S."/>
            <person name="Ruiz S.J."/>
            <person name="Santibanez J."/>
            <person name="Savard J."/>
            <person name="Scherer S.E."/>
            <person name="Schneider B."/>
            <person name="Sodergren E."/>
            <person name="Tautz D."/>
            <person name="Vattahil S."/>
            <person name="Villasana D."/>
            <person name="White C.S."/>
            <person name="Wright R."/>
            <person name="Park Y."/>
            <person name="Beeman R.W."/>
            <person name="Lord J."/>
            <person name="Oppert B."/>
            <person name="Lorenzen M."/>
            <person name="Brown S."/>
            <person name="Wang L."/>
            <person name="Savard J."/>
            <person name="Tautz D."/>
            <person name="Richards S."/>
            <person name="Weinstock G."/>
            <person name="Gibbs R.A."/>
            <person name="Liu Y."/>
            <person name="Worley K."/>
            <person name="Weinstock G."/>
            <person name="Elsik C.G."/>
            <person name="Reese J.T."/>
            <person name="Elhaik E."/>
            <person name="Landan G."/>
            <person name="Graur D."/>
            <person name="Arensburger P."/>
            <person name="Atkinson P."/>
            <person name="Beeman R.W."/>
            <person name="Beidler J."/>
            <person name="Brown S.J."/>
            <person name="Demuth J.P."/>
            <person name="Drury D.W."/>
            <person name="Du Y.Z."/>
            <person name="Fujiwara H."/>
            <person name="Lorenzen M."/>
            <person name="Maselli V."/>
            <person name="Osanai M."/>
            <person name="Park Y."/>
            <person name="Robertson H.M."/>
            <person name="Tu Z."/>
            <person name="Wang J.J."/>
            <person name="Wang S."/>
            <person name="Richards S."/>
            <person name="Song H."/>
            <person name="Zhang L."/>
            <person name="Sodergren E."/>
            <person name="Werner D."/>
            <person name="Stanke M."/>
            <person name="Morgenstern B."/>
            <person name="Solovyev V."/>
            <person name="Kosarev P."/>
            <person name="Brown G."/>
            <person name="Chen H.C."/>
            <person name="Ermolaeva O."/>
            <person name="Hlavina W."/>
            <person name="Kapustin Y."/>
            <person name="Kiryutin B."/>
            <person name="Kitts P."/>
            <person name="Maglott D."/>
            <person name="Pruitt K."/>
            <person name="Sapojnikov V."/>
            <person name="Souvorov A."/>
            <person name="Mackey A.J."/>
            <person name="Waterhouse R.M."/>
            <person name="Wyder S."/>
            <person name="Zdobnov E.M."/>
            <person name="Zdobnov E.M."/>
            <person name="Wyder S."/>
            <person name="Kriventseva E.V."/>
            <person name="Kadowaki T."/>
            <person name="Bork P."/>
            <person name="Aranda M."/>
            <person name="Bao R."/>
            <person name="Beermann A."/>
            <person name="Berns N."/>
            <person name="Bolognesi R."/>
            <person name="Bonneton F."/>
            <person name="Bopp D."/>
            <person name="Brown S.J."/>
            <person name="Bucher G."/>
            <person name="Butts T."/>
            <person name="Chaumot A."/>
            <person name="Denell R.E."/>
            <person name="Ferrier D.E."/>
            <person name="Friedrich M."/>
            <person name="Gordon C.M."/>
            <person name="Jindra M."/>
            <person name="Klingler M."/>
            <person name="Lan Q."/>
            <person name="Lattorff H.M."/>
            <person name="Laudet V."/>
            <person name="von Levetsow C."/>
            <person name="Liu Z."/>
            <person name="Lutz R."/>
            <person name="Lynch J.A."/>
            <person name="da Fonseca R.N."/>
            <person name="Posnien N."/>
            <person name="Reuter R."/>
            <person name="Roth S."/>
            <person name="Savard J."/>
            <person name="Schinko J.B."/>
            <person name="Schmitt C."/>
            <person name="Schoppmeier M."/>
            <person name="Schroder R."/>
            <person name="Shippy T.D."/>
            <person name="Simonnet F."/>
            <person name="Marques-Souza H."/>
            <person name="Tautz D."/>
            <person name="Tomoyasu Y."/>
            <person name="Trauner J."/>
            <person name="Van der Zee M."/>
            <person name="Vervoort M."/>
            <person name="Wittkopp N."/>
            <person name="Wimmer E.A."/>
            <person name="Yang X."/>
            <person name="Jones A.K."/>
            <person name="Sattelle D.B."/>
            <person name="Ebert P.R."/>
            <person name="Nelson D."/>
            <person name="Scott J.G."/>
            <person name="Beeman R.W."/>
            <person name="Muthukrishnan S."/>
            <person name="Kramer K.J."/>
            <person name="Arakane Y."/>
            <person name="Beeman R.W."/>
            <person name="Zhu Q."/>
            <person name="Hogenkamp D."/>
            <person name="Dixit R."/>
            <person name="Oppert B."/>
            <person name="Jiang H."/>
            <person name="Zou Z."/>
            <person name="Marshall J."/>
            <person name="Elpidina E."/>
            <person name="Vinokurov K."/>
            <person name="Oppert C."/>
            <person name="Zou Z."/>
            <person name="Evans J."/>
            <person name="Lu Z."/>
            <person name="Zhao P."/>
            <person name="Sumathipala N."/>
            <person name="Altincicek B."/>
            <person name="Vilcinskas A."/>
            <person name="Williams M."/>
            <person name="Hultmark D."/>
            <person name="Hetru C."/>
            <person name="Jiang H."/>
            <person name="Grimmelikhuijzen C.J."/>
            <person name="Hauser F."/>
            <person name="Cazzamali G."/>
            <person name="Williamson M."/>
            <person name="Park Y."/>
            <person name="Li B."/>
            <person name="Tanaka Y."/>
            <person name="Predel R."/>
            <person name="Neupert S."/>
            <person name="Schachtner J."/>
            <person name="Verleyen P."/>
            <person name="Raible F."/>
            <person name="Bork P."/>
            <person name="Friedrich M."/>
            <person name="Walden K.K."/>
            <person name="Robertson H.M."/>
            <person name="Angeli S."/>
            <person name="Foret S."/>
            <person name="Bucher G."/>
            <person name="Schuetz S."/>
            <person name="Maleszka R."/>
            <person name="Wimmer E.A."/>
            <person name="Beeman R.W."/>
            <person name="Lorenzen M."/>
            <person name="Tomoyasu Y."/>
            <person name="Miller S.C."/>
            <person name="Grossmann D."/>
            <person name="Bucher G."/>
        </authorList>
    </citation>
    <scope>NUCLEOTIDE SEQUENCE [LARGE SCALE GENOMIC DNA]</scope>
    <source>
        <strain evidence="2 3">Georgia GA2</strain>
    </source>
</reference>
<dbReference type="EMBL" id="KQ971311">
    <property type="protein sequence ID" value="EEZ99002.1"/>
    <property type="molecule type" value="Genomic_DNA"/>
</dbReference>
<protein>
    <submittedName>
        <fullName evidence="2">Uncharacterized protein</fullName>
    </submittedName>
</protein>
<dbReference type="Proteomes" id="UP000007266">
    <property type="component" value="Linkage group 2"/>
</dbReference>
<evidence type="ECO:0000313" key="3">
    <source>
        <dbReference type="Proteomes" id="UP000007266"/>
    </source>
</evidence>